<sequence length="253" mass="27546">MDYHNSQRRDLDVSVHFYAYEQVSKPMGVEVLYVTQGALAADVSTAISCCGLLNRGAKKRTDLFFLNETAGPAILIETCFVDSEADAEVYERQFDAICEAIATVLGGNDVDVILPPATDEYSVGGKVSCFGGPDDTGVSPSEGLAFIYSVDDAPQLFLPFQPEGTTGLARRLNPYVHYVACRWDYGLVPKSEMINHVALVRAVETGIAMKAFPADWGPHEDTGRVADISPGLMDDLDITTDDEVEVIFPYMEA</sequence>
<protein>
    <submittedName>
        <fullName evidence="2">N-acetylmuramoyl-L-alanine amidase</fullName>
    </submittedName>
</protein>
<accession>A0A973VZX2</accession>
<dbReference type="Gene3D" id="3.40.630.40">
    <property type="entry name" value="Zn-dependent exopeptidases"/>
    <property type="match status" value="1"/>
</dbReference>
<dbReference type="AlphaFoldDB" id="A0A973VZX2"/>
<dbReference type="SMART" id="SM00646">
    <property type="entry name" value="Ami_3"/>
    <property type="match status" value="1"/>
</dbReference>
<dbReference type="GO" id="GO:0009253">
    <property type="term" value="P:peptidoglycan catabolic process"/>
    <property type="evidence" value="ECO:0007669"/>
    <property type="project" value="InterPro"/>
</dbReference>
<evidence type="ECO:0000259" key="1">
    <source>
        <dbReference type="SMART" id="SM00646"/>
    </source>
</evidence>
<organism evidence="2">
    <name type="scientific">Bradyrhizobium septentrionale</name>
    <dbReference type="NCBI Taxonomy" id="1404411"/>
    <lineage>
        <taxon>Bacteria</taxon>
        <taxon>Pseudomonadati</taxon>
        <taxon>Pseudomonadota</taxon>
        <taxon>Alphaproteobacteria</taxon>
        <taxon>Hyphomicrobiales</taxon>
        <taxon>Nitrobacteraceae</taxon>
        <taxon>Bradyrhizobium</taxon>
    </lineage>
</organism>
<feature type="domain" description="MurNAc-LAA" evidence="1">
    <location>
        <begin position="1"/>
        <end position="102"/>
    </location>
</feature>
<dbReference type="InterPro" id="IPR002508">
    <property type="entry name" value="MurNAc-LAA_cat"/>
</dbReference>
<name>A0A973VZX2_9BRAD</name>
<dbReference type="SUPFAM" id="SSF53187">
    <property type="entry name" value="Zn-dependent exopeptidases"/>
    <property type="match status" value="1"/>
</dbReference>
<dbReference type="EMBL" id="JAAOLE020000001">
    <property type="protein sequence ID" value="NVI44916.1"/>
    <property type="molecule type" value="Genomic_DNA"/>
</dbReference>
<gene>
    <name evidence="2" type="ORF">HAP48_018565</name>
</gene>
<proteinExistence type="predicted"/>
<comment type="caution">
    <text evidence="2">The sequence shown here is derived from an EMBL/GenBank/DDBJ whole genome shotgun (WGS) entry which is preliminary data.</text>
</comment>
<dbReference type="GO" id="GO:0008745">
    <property type="term" value="F:N-acetylmuramoyl-L-alanine amidase activity"/>
    <property type="evidence" value="ECO:0007669"/>
    <property type="project" value="InterPro"/>
</dbReference>
<dbReference type="CDD" id="cd02696">
    <property type="entry name" value="MurNAc-LAA"/>
    <property type="match status" value="1"/>
</dbReference>
<evidence type="ECO:0000313" key="2">
    <source>
        <dbReference type="EMBL" id="NVI44916.1"/>
    </source>
</evidence>
<dbReference type="Pfam" id="PF01520">
    <property type="entry name" value="Amidase_3"/>
    <property type="match status" value="1"/>
</dbReference>
<reference evidence="2" key="1">
    <citation type="submission" date="2020-06" db="EMBL/GenBank/DDBJ databases">
        <title>Whole Genome Sequence of Bradyrhizobium sp. Strain 1S1.</title>
        <authorList>
            <person name="Bromfield E.S.P."/>
            <person name="Cloutier S."/>
        </authorList>
    </citation>
    <scope>NUCLEOTIDE SEQUENCE [LARGE SCALE GENOMIC DNA]</scope>
    <source>
        <strain evidence="2">1S1</strain>
    </source>
</reference>